<sequence>MNKEFRRRKECHVVSDAWSSSMALFLVRLAESEKETGFCDTGCSRKMGFLLLYPRLHLLLVTYFLVFLRDLHDQIVELYTRSHFCLLIHDRSVLCQALKIN</sequence>
<protein>
    <submittedName>
        <fullName evidence="2 3">Uncharacterized protein</fullName>
    </submittedName>
</protein>
<reference evidence="2 3" key="1">
    <citation type="journal article" date="2010" name="Nature">
        <title>Genome sequencing and analysis of the model grass Brachypodium distachyon.</title>
        <authorList>
            <consortium name="International Brachypodium Initiative"/>
        </authorList>
    </citation>
    <scope>NUCLEOTIDE SEQUENCE [LARGE SCALE GENOMIC DNA]</scope>
    <source>
        <strain evidence="2 3">Bd21</strain>
    </source>
</reference>
<evidence type="ECO:0000313" key="2">
    <source>
        <dbReference type="EMBL" id="KQK14004.1"/>
    </source>
</evidence>
<evidence type="ECO:0000256" key="1">
    <source>
        <dbReference type="SAM" id="Phobius"/>
    </source>
</evidence>
<dbReference type="EnsemblPlants" id="KQK14004">
    <property type="protein sequence ID" value="KQK14004"/>
    <property type="gene ID" value="BRADI_1g13868v3"/>
</dbReference>
<feature type="transmembrane region" description="Helical" evidence="1">
    <location>
        <begin position="50"/>
        <end position="68"/>
    </location>
</feature>
<organism evidence="2">
    <name type="scientific">Brachypodium distachyon</name>
    <name type="common">Purple false brome</name>
    <name type="synonym">Trachynia distachya</name>
    <dbReference type="NCBI Taxonomy" id="15368"/>
    <lineage>
        <taxon>Eukaryota</taxon>
        <taxon>Viridiplantae</taxon>
        <taxon>Streptophyta</taxon>
        <taxon>Embryophyta</taxon>
        <taxon>Tracheophyta</taxon>
        <taxon>Spermatophyta</taxon>
        <taxon>Magnoliopsida</taxon>
        <taxon>Liliopsida</taxon>
        <taxon>Poales</taxon>
        <taxon>Poaceae</taxon>
        <taxon>BOP clade</taxon>
        <taxon>Pooideae</taxon>
        <taxon>Stipodae</taxon>
        <taxon>Brachypodieae</taxon>
        <taxon>Brachypodium</taxon>
    </lineage>
</organism>
<keyword evidence="1" id="KW-0472">Membrane</keyword>
<name>A0A0Q3JPY1_BRADI</name>
<accession>A0A0Q3JPY1</accession>
<keyword evidence="4" id="KW-1185">Reference proteome</keyword>
<dbReference type="InParanoid" id="A0A0Q3JPY1"/>
<dbReference type="Gramene" id="KQK14004">
    <property type="protein sequence ID" value="KQK14004"/>
    <property type="gene ID" value="BRADI_1g13868v3"/>
</dbReference>
<gene>
    <name evidence="2" type="ORF">BRADI_1g13868v3</name>
</gene>
<dbReference type="Proteomes" id="UP000008810">
    <property type="component" value="Chromosome 1"/>
</dbReference>
<evidence type="ECO:0000313" key="4">
    <source>
        <dbReference type="Proteomes" id="UP000008810"/>
    </source>
</evidence>
<proteinExistence type="predicted"/>
<evidence type="ECO:0000313" key="3">
    <source>
        <dbReference type="EnsemblPlants" id="KQK14004"/>
    </source>
</evidence>
<reference evidence="2" key="2">
    <citation type="submission" date="2017-06" db="EMBL/GenBank/DDBJ databases">
        <title>WGS assembly of Brachypodium distachyon.</title>
        <authorList>
            <consortium name="The International Brachypodium Initiative"/>
            <person name="Lucas S."/>
            <person name="Harmon-Smith M."/>
            <person name="Lail K."/>
            <person name="Tice H."/>
            <person name="Grimwood J."/>
            <person name="Bruce D."/>
            <person name="Barry K."/>
            <person name="Shu S."/>
            <person name="Lindquist E."/>
            <person name="Wang M."/>
            <person name="Pitluck S."/>
            <person name="Vogel J.P."/>
            <person name="Garvin D.F."/>
            <person name="Mockler T.C."/>
            <person name="Schmutz J."/>
            <person name="Rokhsar D."/>
            <person name="Bevan M.W."/>
        </authorList>
    </citation>
    <scope>NUCLEOTIDE SEQUENCE</scope>
    <source>
        <strain evidence="2">Bd21</strain>
    </source>
</reference>
<reference evidence="3" key="3">
    <citation type="submission" date="2018-08" db="UniProtKB">
        <authorList>
            <consortium name="EnsemblPlants"/>
        </authorList>
    </citation>
    <scope>IDENTIFICATION</scope>
    <source>
        <strain evidence="3">cv. Bd21</strain>
    </source>
</reference>
<dbReference type="EMBL" id="CM000880">
    <property type="protein sequence ID" value="KQK14004.1"/>
    <property type="molecule type" value="Genomic_DNA"/>
</dbReference>
<keyword evidence="1" id="KW-0812">Transmembrane</keyword>
<dbReference type="AlphaFoldDB" id="A0A0Q3JPY1"/>
<keyword evidence="1" id="KW-1133">Transmembrane helix</keyword>